<organism evidence="12 13">
    <name type="scientific">Canna indica</name>
    <name type="common">Indian-shot</name>
    <dbReference type="NCBI Taxonomy" id="4628"/>
    <lineage>
        <taxon>Eukaryota</taxon>
        <taxon>Viridiplantae</taxon>
        <taxon>Streptophyta</taxon>
        <taxon>Embryophyta</taxon>
        <taxon>Tracheophyta</taxon>
        <taxon>Spermatophyta</taxon>
        <taxon>Magnoliopsida</taxon>
        <taxon>Liliopsida</taxon>
        <taxon>Zingiberales</taxon>
        <taxon>Cannaceae</taxon>
        <taxon>Canna</taxon>
    </lineage>
</organism>
<dbReference type="InterPro" id="IPR008962">
    <property type="entry name" value="PapD-like_sf"/>
</dbReference>
<dbReference type="GO" id="GO:0005783">
    <property type="term" value="C:endoplasmic reticulum"/>
    <property type="evidence" value="ECO:0007669"/>
    <property type="project" value="UniProtKB-ARBA"/>
</dbReference>
<evidence type="ECO:0000256" key="5">
    <source>
        <dbReference type="ARBA" id="ARBA00030273"/>
    </source>
</evidence>
<evidence type="ECO:0000259" key="11">
    <source>
        <dbReference type="PROSITE" id="PS50202"/>
    </source>
</evidence>
<dbReference type="Gene3D" id="3.30.1060.10">
    <property type="entry name" value="Peptide methionine sulphoxide reductase MsrA"/>
    <property type="match status" value="1"/>
</dbReference>
<evidence type="ECO:0000256" key="9">
    <source>
        <dbReference type="SAM" id="MobiDB-lite"/>
    </source>
</evidence>
<name>A0AAQ3KX24_9LILI</name>
<evidence type="ECO:0000256" key="2">
    <source>
        <dbReference type="ARBA" id="ARBA00008932"/>
    </source>
</evidence>
<comment type="catalytic activity">
    <reaction evidence="7">
        <text>L-methionyl-[protein] + [thioredoxin]-disulfide + H2O = L-methionyl-(S)-S-oxide-[protein] + [thioredoxin]-dithiol</text>
        <dbReference type="Rhea" id="RHEA:14217"/>
        <dbReference type="Rhea" id="RHEA-COMP:10698"/>
        <dbReference type="Rhea" id="RHEA-COMP:10700"/>
        <dbReference type="Rhea" id="RHEA-COMP:12313"/>
        <dbReference type="Rhea" id="RHEA-COMP:12315"/>
        <dbReference type="ChEBI" id="CHEBI:15377"/>
        <dbReference type="ChEBI" id="CHEBI:16044"/>
        <dbReference type="ChEBI" id="CHEBI:29950"/>
        <dbReference type="ChEBI" id="CHEBI:44120"/>
        <dbReference type="ChEBI" id="CHEBI:50058"/>
        <dbReference type="EC" id="1.8.4.11"/>
    </reaction>
</comment>
<dbReference type="SUPFAM" id="SSF49354">
    <property type="entry name" value="PapD-like"/>
    <property type="match status" value="1"/>
</dbReference>
<dbReference type="FunFam" id="3.30.1060.10:FF:000002">
    <property type="entry name" value="Peptide methionine sulfoxide reductase"/>
    <property type="match status" value="1"/>
</dbReference>
<keyword evidence="10" id="KW-1133">Transmembrane helix</keyword>
<dbReference type="InterPro" id="IPR050162">
    <property type="entry name" value="MsrA_MetSO_reductase"/>
</dbReference>
<dbReference type="InterPro" id="IPR036509">
    <property type="entry name" value="Met_Sox_Rdtase_MsrA_sf"/>
</dbReference>
<proteinExistence type="inferred from homology"/>
<dbReference type="PROSITE" id="PS50202">
    <property type="entry name" value="MSP"/>
    <property type="match status" value="1"/>
</dbReference>
<dbReference type="PANTHER" id="PTHR42799">
    <property type="entry name" value="MITOCHONDRIAL PEPTIDE METHIONINE SULFOXIDE REDUCTASE"/>
    <property type="match status" value="1"/>
</dbReference>
<keyword evidence="10" id="KW-0472">Membrane</keyword>
<dbReference type="GO" id="GO:0034599">
    <property type="term" value="P:cellular response to oxidative stress"/>
    <property type="evidence" value="ECO:0007669"/>
    <property type="project" value="TreeGrafter"/>
</dbReference>
<gene>
    <name evidence="12" type="ORF">Cni_G25486</name>
</gene>
<evidence type="ECO:0000256" key="3">
    <source>
        <dbReference type="ARBA" id="ARBA00012502"/>
    </source>
</evidence>
<evidence type="ECO:0000256" key="10">
    <source>
        <dbReference type="SAM" id="Phobius"/>
    </source>
</evidence>
<evidence type="ECO:0000256" key="8">
    <source>
        <dbReference type="ARBA" id="ARBA00048782"/>
    </source>
</evidence>
<feature type="region of interest" description="Disordered" evidence="9">
    <location>
        <begin position="131"/>
        <end position="161"/>
    </location>
</feature>
<dbReference type="InterPro" id="IPR000535">
    <property type="entry name" value="MSP_dom"/>
</dbReference>
<evidence type="ECO:0000256" key="7">
    <source>
        <dbReference type="ARBA" id="ARBA00047806"/>
    </source>
</evidence>
<evidence type="ECO:0000313" key="12">
    <source>
        <dbReference type="EMBL" id="WOL16698.1"/>
    </source>
</evidence>
<dbReference type="Gene3D" id="2.60.40.10">
    <property type="entry name" value="Immunoglobulins"/>
    <property type="match status" value="1"/>
</dbReference>
<dbReference type="NCBIfam" id="TIGR00401">
    <property type="entry name" value="msrA"/>
    <property type="match status" value="1"/>
</dbReference>
<dbReference type="Proteomes" id="UP001327560">
    <property type="component" value="Chromosome 8"/>
</dbReference>
<evidence type="ECO:0000313" key="13">
    <source>
        <dbReference type="Proteomes" id="UP001327560"/>
    </source>
</evidence>
<protein>
    <recommendedName>
        <fullName evidence="3">peptide-methionine (S)-S-oxide reductase</fullName>
        <ecNumber evidence="3">1.8.4.11</ecNumber>
    </recommendedName>
    <alternativeName>
        <fullName evidence="6">Peptide-methionine (S)-S-oxide reductase</fullName>
    </alternativeName>
    <alternativeName>
        <fullName evidence="5">Protein-methionine-S-oxide reductase</fullName>
    </alternativeName>
</protein>
<reference evidence="12 13" key="1">
    <citation type="submission" date="2023-10" db="EMBL/GenBank/DDBJ databases">
        <title>Chromosome-scale genome assembly provides insights into flower coloration mechanisms of Canna indica.</title>
        <authorList>
            <person name="Li C."/>
        </authorList>
    </citation>
    <scope>NUCLEOTIDE SEQUENCE [LARGE SCALE GENOMIC DNA]</scope>
    <source>
        <tissue evidence="12">Flower</tissue>
    </source>
</reference>
<keyword evidence="10" id="KW-0812">Transmembrane</keyword>
<feature type="transmembrane region" description="Helical" evidence="10">
    <location>
        <begin position="200"/>
        <end position="218"/>
    </location>
</feature>
<evidence type="ECO:0000256" key="6">
    <source>
        <dbReference type="ARBA" id="ARBA00030643"/>
    </source>
</evidence>
<keyword evidence="13" id="KW-1185">Reference proteome</keyword>
<evidence type="ECO:0000256" key="4">
    <source>
        <dbReference type="ARBA" id="ARBA00023002"/>
    </source>
</evidence>
<dbReference type="InterPro" id="IPR002569">
    <property type="entry name" value="Met_Sox_Rdtase_MsrA_dom"/>
</dbReference>
<feature type="domain" description="MSP" evidence="11">
    <location>
        <begin position="7"/>
        <end position="127"/>
    </location>
</feature>
<dbReference type="Pfam" id="PF01625">
    <property type="entry name" value="PMSR"/>
    <property type="match status" value="1"/>
</dbReference>
<accession>A0AAQ3KX24</accession>
<dbReference type="EC" id="1.8.4.11" evidence="3"/>
<dbReference type="GO" id="GO:0008113">
    <property type="term" value="F:peptide-methionine (S)-S-oxide reductase activity"/>
    <property type="evidence" value="ECO:0007669"/>
    <property type="project" value="UniProtKB-EC"/>
</dbReference>
<comment type="similarity">
    <text evidence="2">Belongs to the VAMP-associated protein (VAP) (TC 9.B.17) family.</text>
</comment>
<dbReference type="PANTHER" id="PTHR42799:SF2">
    <property type="entry name" value="MITOCHONDRIAL PEPTIDE METHIONINE SULFOXIDE REDUCTASE"/>
    <property type="match status" value="1"/>
</dbReference>
<dbReference type="AlphaFoldDB" id="A0AAQ3KX24"/>
<dbReference type="InterPro" id="IPR013783">
    <property type="entry name" value="Ig-like_fold"/>
</dbReference>
<keyword evidence="4" id="KW-0560">Oxidoreductase</keyword>
<comment type="similarity">
    <text evidence="1">Belongs to the MsrA Met sulfoxide reductase family.</text>
</comment>
<comment type="catalytic activity">
    <reaction evidence="8">
        <text>[thioredoxin]-disulfide + L-methionine + H2O = L-methionine (S)-S-oxide + [thioredoxin]-dithiol</text>
        <dbReference type="Rhea" id="RHEA:19993"/>
        <dbReference type="Rhea" id="RHEA-COMP:10698"/>
        <dbReference type="Rhea" id="RHEA-COMP:10700"/>
        <dbReference type="ChEBI" id="CHEBI:15377"/>
        <dbReference type="ChEBI" id="CHEBI:29950"/>
        <dbReference type="ChEBI" id="CHEBI:50058"/>
        <dbReference type="ChEBI" id="CHEBI:57844"/>
        <dbReference type="ChEBI" id="CHEBI:58772"/>
        <dbReference type="EC" id="1.8.4.11"/>
    </reaction>
</comment>
<dbReference type="Pfam" id="PF00635">
    <property type="entry name" value="Motile_Sperm"/>
    <property type="match status" value="1"/>
</dbReference>
<dbReference type="HAMAP" id="MF_01401">
    <property type="entry name" value="MsrA"/>
    <property type="match status" value="1"/>
</dbReference>
<dbReference type="SUPFAM" id="SSF55068">
    <property type="entry name" value="Peptide methionine sulfoxide reductase"/>
    <property type="match status" value="1"/>
</dbReference>
<dbReference type="EMBL" id="CP136897">
    <property type="protein sequence ID" value="WOL16698.1"/>
    <property type="molecule type" value="Genomic_DNA"/>
</dbReference>
<sequence length="485" mass="54139">MRGVGQMISVYPEELTFEFELEKPSYCNIKVVNNTEHHVAFKVKTTSPKKYFVRPNASVVQPWDSCTIIVTLQPQKEYPPDMQCKDKFLIQSAKVPPSTDMDEIPSDTFNKDADKVIEDLKLRVVYTSPSQSGLANSEEESGLASSASGRRSDGLKNSSTEEMQALQRLKDETDFIVQQNHQFQRELEVLKKRRSRKSDAGFSLTFAAFAGLIGILVGSLPRQAIVTTMPLILTPNATAPLIVIAAHRLPKSPLKPFVFPHSSNPLSYPSSSSSSPSRIRPMSWLGKLGFGLSGRGAPIEASSAIAQGPDEDVPAPGQEFAQFGAGCFWGVELAFQRVPGVTKTEVGYSQGNVHEPTYEDVCTGATNHSEVVRVQYNPRECRYEDLLDVFWARHDPTTLNRQGNDVGTQYRSGIYFYTPEQEKAAKESMERQQKILNRKIVTEILPAKKFYRAEEYHQQYLEKGGRFGFKQSSAKGCNDPIRCYG</sequence>
<dbReference type="FunFam" id="2.60.40.10:FF:000813">
    <property type="entry name" value="Vesicle-associated protein 1-1"/>
    <property type="match status" value="1"/>
</dbReference>
<evidence type="ECO:0000256" key="1">
    <source>
        <dbReference type="ARBA" id="ARBA00005591"/>
    </source>
</evidence>